<evidence type="ECO:0000313" key="2">
    <source>
        <dbReference type="EMBL" id="KAF5932574.1"/>
    </source>
</evidence>
<dbReference type="AlphaFoldDB" id="A0A7J7G018"/>
<proteinExistence type="predicted"/>
<reference evidence="3" key="1">
    <citation type="journal article" date="2020" name="Nat. Commun.">
        <title>Genome assembly of wild tea tree DASZ reveals pedigree and selection history of tea varieties.</title>
        <authorList>
            <person name="Zhang W."/>
            <person name="Zhang Y."/>
            <person name="Qiu H."/>
            <person name="Guo Y."/>
            <person name="Wan H."/>
            <person name="Zhang X."/>
            <person name="Scossa F."/>
            <person name="Alseekh S."/>
            <person name="Zhang Q."/>
            <person name="Wang P."/>
            <person name="Xu L."/>
            <person name="Schmidt M.H."/>
            <person name="Jia X."/>
            <person name="Li D."/>
            <person name="Zhu A."/>
            <person name="Guo F."/>
            <person name="Chen W."/>
            <person name="Ni D."/>
            <person name="Usadel B."/>
            <person name="Fernie A.R."/>
            <person name="Wen W."/>
        </authorList>
    </citation>
    <scope>NUCLEOTIDE SEQUENCE [LARGE SCALE GENOMIC DNA]</scope>
    <source>
        <strain evidence="3">cv. G240</strain>
    </source>
</reference>
<evidence type="ECO:0000313" key="3">
    <source>
        <dbReference type="Proteomes" id="UP000593564"/>
    </source>
</evidence>
<dbReference type="EMBL" id="JACBKZ010000014">
    <property type="protein sequence ID" value="KAF5932574.1"/>
    <property type="molecule type" value="Genomic_DNA"/>
</dbReference>
<protein>
    <submittedName>
        <fullName evidence="2">Uncharacterized protein</fullName>
    </submittedName>
</protein>
<dbReference type="Proteomes" id="UP000593564">
    <property type="component" value="Unassembled WGS sequence"/>
</dbReference>
<name>A0A7J7G018_CAMSI</name>
<keyword evidence="3" id="KW-1185">Reference proteome</keyword>
<accession>A0A7J7G018</accession>
<organism evidence="2 3">
    <name type="scientific">Camellia sinensis</name>
    <name type="common">Tea plant</name>
    <name type="synonym">Thea sinensis</name>
    <dbReference type="NCBI Taxonomy" id="4442"/>
    <lineage>
        <taxon>Eukaryota</taxon>
        <taxon>Viridiplantae</taxon>
        <taxon>Streptophyta</taxon>
        <taxon>Embryophyta</taxon>
        <taxon>Tracheophyta</taxon>
        <taxon>Spermatophyta</taxon>
        <taxon>Magnoliopsida</taxon>
        <taxon>eudicotyledons</taxon>
        <taxon>Gunneridae</taxon>
        <taxon>Pentapetalae</taxon>
        <taxon>asterids</taxon>
        <taxon>Ericales</taxon>
        <taxon>Theaceae</taxon>
        <taxon>Camellia</taxon>
    </lineage>
</organism>
<sequence>MTIETVMGNNDNGNECGGRELGSVCDSGNSRGSGCEWDGGGDSGNNGSNNGRGMAKSHKAHRKVPKPEKPNKTNEKVKWVYNTCQLQFVVANRDHSCGYLGKPIKGVEPKKKVMSMEISFYYQQGENVRVDLILEFLRHICIVRSQLILQFYCQKDIFTDVLLDPKHLHEVLGTKSQCLTQVFDTTQQDTFRVSETLIYIGQIPSRSVTHAFKSAYEVSVRSLPLNNLTKQNGEILGNRIGRLTRVAVHSKGLYSQFSPTSGGN</sequence>
<feature type="compositionally biased region" description="Basic residues" evidence="1">
    <location>
        <begin position="55"/>
        <end position="64"/>
    </location>
</feature>
<gene>
    <name evidence="2" type="ORF">HYC85_028745</name>
</gene>
<feature type="region of interest" description="Disordered" evidence="1">
    <location>
        <begin position="1"/>
        <end position="72"/>
    </location>
</feature>
<reference evidence="2 3" key="2">
    <citation type="submission" date="2020-07" db="EMBL/GenBank/DDBJ databases">
        <title>Genome assembly of wild tea tree DASZ reveals pedigree and selection history of tea varieties.</title>
        <authorList>
            <person name="Zhang W."/>
        </authorList>
    </citation>
    <scope>NUCLEOTIDE SEQUENCE [LARGE SCALE GENOMIC DNA]</scope>
    <source>
        <strain evidence="3">cv. G240</strain>
        <tissue evidence="2">Leaf</tissue>
    </source>
</reference>
<comment type="caution">
    <text evidence="2">The sequence shown here is derived from an EMBL/GenBank/DDBJ whole genome shotgun (WGS) entry which is preliminary data.</text>
</comment>
<evidence type="ECO:0000256" key="1">
    <source>
        <dbReference type="SAM" id="MobiDB-lite"/>
    </source>
</evidence>